<feature type="region of interest" description="Disordered" evidence="18">
    <location>
        <begin position="140"/>
        <end position="225"/>
    </location>
</feature>
<reference evidence="21" key="1">
    <citation type="journal article" date="2018" name="Algal Res.">
        <title>Characterization of plant carbon substrate utilization by Auxenochlorella protothecoides.</title>
        <authorList>
            <person name="Vogler B.W."/>
            <person name="Starkenburg S.R."/>
            <person name="Sudasinghe N."/>
            <person name="Schambach J.Y."/>
            <person name="Rollin J.A."/>
            <person name="Pattathil S."/>
            <person name="Barry A.N."/>
        </authorList>
    </citation>
    <scope>NUCLEOTIDE SEQUENCE [LARGE SCALE GENOMIC DNA]</scope>
    <source>
        <strain evidence="21">UTEX 25</strain>
    </source>
</reference>
<comment type="subcellular location">
    <subcellularLocation>
        <location evidence="2 17">Nucleus</location>
    </subcellularLocation>
</comment>
<evidence type="ECO:0000256" key="11">
    <source>
        <dbReference type="ARBA" id="ARBA00023125"/>
    </source>
</evidence>
<dbReference type="InterPro" id="IPR027421">
    <property type="entry name" value="DNA_pol_lamdba_lyase_dom_sf"/>
</dbReference>
<organism evidence="20 21">
    <name type="scientific">Auxenochlorella protothecoides</name>
    <name type="common">Green microalga</name>
    <name type="synonym">Chlorella protothecoides</name>
    <dbReference type="NCBI Taxonomy" id="3075"/>
    <lineage>
        <taxon>Eukaryota</taxon>
        <taxon>Viridiplantae</taxon>
        <taxon>Chlorophyta</taxon>
        <taxon>core chlorophytes</taxon>
        <taxon>Trebouxiophyceae</taxon>
        <taxon>Chlorellales</taxon>
        <taxon>Chlorellaceae</taxon>
        <taxon>Auxenochlorella</taxon>
    </lineage>
</organism>
<dbReference type="Proteomes" id="UP000279271">
    <property type="component" value="Unassembled WGS sequence"/>
</dbReference>
<comment type="catalytic activity">
    <reaction evidence="15 17">
        <text>DNA(n) + a 2'-deoxyribonucleoside 5'-triphosphate = DNA(n+1) + diphosphate</text>
        <dbReference type="Rhea" id="RHEA:22508"/>
        <dbReference type="Rhea" id="RHEA-COMP:17339"/>
        <dbReference type="Rhea" id="RHEA-COMP:17340"/>
        <dbReference type="ChEBI" id="CHEBI:33019"/>
        <dbReference type="ChEBI" id="CHEBI:61560"/>
        <dbReference type="ChEBI" id="CHEBI:173112"/>
        <dbReference type="EC" id="2.7.7.7"/>
    </reaction>
</comment>
<evidence type="ECO:0000256" key="6">
    <source>
        <dbReference type="ARBA" id="ARBA00022695"/>
    </source>
</evidence>
<dbReference type="Gene3D" id="1.10.150.20">
    <property type="entry name" value="5' to 3' exonuclease, C-terminal subdomain"/>
    <property type="match status" value="1"/>
</dbReference>
<evidence type="ECO:0000256" key="18">
    <source>
        <dbReference type="SAM" id="MobiDB-lite"/>
    </source>
</evidence>
<sequence length="673" mass="72611">MSFSPDGGGRRGDMALKHVFEGCRLVFWHKSHVSRMKDRVVDRGGSIAAALDKDTTHVVSGANTSLVTAAAHLAQAEHVRHVAVVVSWPSLSLDIDSMRVAAPTGVHFVLPTWITASMLKQTRQAESDHLSPFGQRLAAAMPQAHGEAAVSGPGEHSGSGSADGKGPGAKQRERAGSPPSSKTGSGLGTSPAHAPTWTGGSGAPLCDAEPLPRKKARRPQPPAPCRVERVGSEFVAIEGDTLPRFTGGDSGLPWGWAGVWEEPWDEATAMATREKLRHHWYRTARAATAPPTGKDQGGKAPRVNTACRHAACAPHPFCIVEKLAEYRSVYVEGRDQYRIKALERAIQQVAGHGSPLEEDADVDHVGLGPKSAQKVRDVLRSGEFIRVAAVAGDKRLQTLALFSGVWGAGPTTAQKWYADGARSLEDVARRPGLTAQQLTGLKYYEDIQRKMPRTEVARGEALVRAAVFDLVDTLAPGLGADGVARTYAWATGSFRRGAPESSDMDMLVGLPPGTEHVDCVHFLEQLLDNLLEAGFLLEDMMGPGATSTLCRAPLTRASWMGLFRTEASPWARRIDVKVYAHEHLPFAVNYFANSQSFCRATRHWATQAAELARTCTGEPSTTGFKLSDKEVTVLLPEGGSSQSRIACACETDIFKLLGLDYVPVTMRYFNNYF</sequence>
<dbReference type="GO" id="GO:0006260">
    <property type="term" value="P:DNA replication"/>
    <property type="evidence" value="ECO:0007669"/>
    <property type="project" value="UniProtKB-KW"/>
</dbReference>
<keyword evidence="6 17" id="KW-0548">Nucleotidyltransferase</keyword>
<evidence type="ECO:0000256" key="14">
    <source>
        <dbReference type="ARBA" id="ARBA00023242"/>
    </source>
</evidence>
<keyword evidence="11" id="KW-0238">DNA-binding</keyword>
<name>A0A3M7KYV7_AUXPR</name>
<feature type="compositionally biased region" description="Gly residues" evidence="18">
    <location>
        <begin position="155"/>
        <end position="167"/>
    </location>
</feature>
<gene>
    <name evidence="20" type="ORF">APUTEX25_002048</name>
</gene>
<evidence type="ECO:0000256" key="8">
    <source>
        <dbReference type="ARBA" id="ARBA00022723"/>
    </source>
</evidence>
<keyword evidence="9 17" id="KW-0227">DNA damage</keyword>
<evidence type="ECO:0000256" key="13">
    <source>
        <dbReference type="ARBA" id="ARBA00023239"/>
    </source>
</evidence>
<dbReference type="InterPro" id="IPR036420">
    <property type="entry name" value="BRCT_dom_sf"/>
</dbReference>
<dbReference type="InterPro" id="IPR028207">
    <property type="entry name" value="DNA_pol_B_palm_palm"/>
</dbReference>
<comment type="caution">
    <text evidence="20">The sequence shown here is derived from an EMBL/GenBank/DDBJ whole genome shotgun (WGS) entry which is preliminary data.</text>
</comment>
<feature type="active site" description="Nucleophile; Schiff-base intermediate with DNA; for 5'-dRP lyase activity" evidence="16">
    <location>
        <position position="374"/>
    </location>
</feature>
<dbReference type="FunFam" id="1.10.150.20:FF:000010">
    <property type="entry name" value="DNA polymerase lambda"/>
    <property type="match status" value="1"/>
</dbReference>
<dbReference type="GO" id="GO:0006303">
    <property type="term" value="P:double-strand break repair via nonhomologous end joining"/>
    <property type="evidence" value="ECO:0007669"/>
    <property type="project" value="TreeGrafter"/>
</dbReference>
<dbReference type="CDD" id="cd00141">
    <property type="entry name" value="NT_POLXc"/>
    <property type="match status" value="1"/>
</dbReference>
<dbReference type="GO" id="GO:0016829">
    <property type="term" value="F:lyase activity"/>
    <property type="evidence" value="ECO:0007669"/>
    <property type="project" value="UniProtKB-KW"/>
</dbReference>
<dbReference type="PRINTS" id="PR00869">
    <property type="entry name" value="DNAPOLX"/>
</dbReference>
<dbReference type="SUPFAM" id="SSF81301">
    <property type="entry name" value="Nucleotidyltransferase"/>
    <property type="match status" value="1"/>
</dbReference>
<dbReference type="GO" id="GO:0003677">
    <property type="term" value="F:DNA binding"/>
    <property type="evidence" value="ECO:0007669"/>
    <property type="project" value="UniProtKB-UniRule"/>
</dbReference>
<evidence type="ECO:0000256" key="17">
    <source>
        <dbReference type="RuleBase" id="RU366014"/>
    </source>
</evidence>
<dbReference type="Gene3D" id="3.40.50.10190">
    <property type="entry name" value="BRCT domain"/>
    <property type="match status" value="1"/>
</dbReference>
<dbReference type="Pfam" id="PF14792">
    <property type="entry name" value="DNA_pol_B_palm"/>
    <property type="match status" value="1"/>
</dbReference>
<evidence type="ECO:0000256" key="15">
    <source>
        <dbReference type="ARBA" id="ARBA00049244"/>
    </source>
</evidence>
<evidence type="ECO:0000256" key="3">
    <source>
        <dbReference type="ARBA" id="ARBA00008323"/>
    </source>
</evidence>
<dbReference type="InterPro" id="IPR022312">
    <property type="entry name" value="DNA_pol_X"/>
</dbReference>
<comment type="similarity">
    <text evidence="3 17">Belongs to the DNA polymerase type-X family.</text>
</comment>
<dbReference type="PANTHER" id="PTHR11276">
    <property type="entry name" value="DNA POLYMERASE TYPE-X FAMILY MEMBER"/>
    <property type="match status" value="1"/>
</dbReference>
<dbReference type="SMART" id="SM00483">
    <property type="entry name" value="POLXc"/>
    <property type="match status" value="1"/>
</dbReference>
<evidence type="ECO:0000256" key="5">
    <source>
        <dbReference type="ARBA" id="ARBA00022679"/>
    </source>
</evidence>
<dbReference type="EC" id="2.7.7.7" evidence="17"/>
<dbReference type="Gene3D" id="1.10.150.110">
    <property type="entry name" value="DNA polymerase beta, N-terminal domain-like"/>
    <property type="match status" value="1"/>
</dbReference>
<keyword evidence="7" id="KW-0235">DNA replication</keyword>
<feature type="domain" description="BRCT" evidence="19">
    <location>
        <begin position="15"/>
        <end position="131"/>
    </location>
</feature>
<dbReference type="AlphaFoldDB" id="A0A3M7KYV7"/>
<dbReference type="GO" id="GO:0005634">
    <property type="term" value="C:nucleus"/>
    <property type="evidence" value="ECO:0007669"/>
    <property type="project" value="UniProtKB-SubCell"/>
</dbReference>
<keyword evidence="10 17" id="KW-0239">DNA-directed DNA polymerase</keyword>
<dbReference type="InterPro" id="IPR019843">
    <property type="entry name" value="DNA_pol-X_BS"/>
</dbReference>
<dbReference type="InterPro" id="IPR043519">
    <property type="entry name" value="NT_sf"/>
</dbReference>
<dbReference type="InterPro" id="IPR001357">
    <property type="entry name" value="BRCT_dom"/>
</dbReference>
<dbReference type="GO" id="GO:0046872">
    <property type="term" value="F:metal ion binding"/>
    <property type="evidence" value="ECO:0007669"/>
    <property type="project" value="UniProtKB-UniRule"/>
</dbReference>
<keyword evidence="5 17" id="KW-0808">Transferase</keyword>
<dbReference type="SUPFAM" id="SSF52113">
    <property type="entry name" value="BRCT domain"/>
    <property type="match status" value="1"/>
</dbReference>
<evidence type="ECO:0000256" key="1">
    <source>
        <dbReference type="ARBA" id="ARBA00001936"/>
    </source>
</evidence>
<dbReference type="PANTHER" id="PTHR11276:SF28">
    <property type="entry name" value="DNA POLYMERASE LAMBDA"/>
    <property type="match status" value="1"/>
</dbReference>
<evidence type="ECO:0000256" key="16">
    <source>
        <dbReference type="PIRSR" id="PIRSR622312-50"/>
    </source>
</evidence>
<dbReference type="Gene3D" id="3.30.460.10">
    <property type="entry name" value="Beta Polymerase, domain 2"/>
    <property type="match status" value="1"/>
</dbReference>
<accession>A0A3M7KYV7</accession>
<dbReference type="Pfam" id="PF10391">
    <property type="entry name" value="DNA_pol_lambd_f"/>
    <property type="match status" value="1"/>
</dbReference>
<comment type="cofactor">
    <cofactor evidence="1">
        <name>Mn(2+)</name>
        <dbReference type="ChEBI" id="CHEBI:29035"/>
    </cofactor>
</comment>
<dbReference type="InterPro" id="IPR002054">
    <property type="entry name" value="DNA-dir_DNA_pol_X"/>
</dbReference>
<evidence type="ECO:0000256" key="7">
    <source>
        <dbReference type="ARBA" id="ARBA00022705"/>
    </source>
</evidence>
<evidence type="ECO:0000313" key="20">
    <source>
        <dbReference type="EMBL" id="RMZ54472.1"/>
    </source>
</evidence>
<evidence type="ECO:0000259" key="19">
    <source>
        <dbReference type="PROSITE" id="PS50172"/>
    </source>
</evidence>
<dbReference type="InterPro" id="IPR018944">
    <property type="entry name" value="DNA_pol_lambd_fingers_domain"/>
</dbReference>
<evidence type="ECO:0000313" key="21">
    <source>
        <dbReference type="Proteomes" id="UP000279271"/>
    </source>
</evidence>
<dbReference type="PROSITE" id="PS00522">
    <property type="entry name" value="DNA_POLYMERASE_X"/>
    <property type="match status" value="1"/>
</dbReference>
<keyword evidence="12 17" id="KW-0234">DNA repair</keyword>
<keyword evidence="8" id="KW-0479">Metal-binding</keyword>
<evidence type="ECO:0000256" key="4">
    <source>
        <dbReference type="ARBA" id="ARBA00022634"/>
    </source>
</evidence>
<keyword evidence="4" id="KW-0237">DNA synthesis</keyword>
<dbReference type="PRINTS" id="PR00870">
    <property type="entry name" value="DNAPOLXBETA"/>
</dbReference>
<dbReference type="InterPro" id="IPR037160">
    <property type="entry name" value="DNA_Pol_thumb_sf"/>
</dbReference>
<dbReference type="PROSITE" id="PS50172">
    <property type="entry name" value="BRCT"/>
    <property type="match status" value="1"/>
</dbReference>
<evidence type="ECO:0000256" key="10">
    <source>
        <dbReference type="ARBA" id="ARBA00022932"/>
    </source>
</evidence>
<keyword evidence="14 17" id="KW-0539">Nucleus</keyword>
<evidence type="ECO:0000256" key="12">
    <source>
        <dbReference type="ARBA" id="ARBA00023204"/>
    </source>
</evidence>
<evidence type="ECO:0000256" key="9">
    <source>
        <dbReference type="ARBA" id="ARBA00022763"/>
    </source>
</evidence>
<dbReference type="InterPro" id="IPR002008">
    <property type="entry name" value="DNA_pol_X_beta-like"/>
</dbReference>
<evidence type="ECO:0000256" key="2">
    <source>
        <dbReference type="ARBA" id="ARBA00004123"/>
    </source>
</evidence>
<protein>
    <recommendedName>
        <fullName evidence="17">DNA polymerase</fullName>
        <ecNumber evidence="17">2.7.7.7</ecNumber>
    </recommendedName>
</protein>
<dbReference type="GO" id="GO:0003887">
    <property type="term" value="F:DNA-directed DNA polymerase activity"/>
    <property type="evidence" value="ECO:0007669"/>
    <property type="project" value="UniProtKB-UniRule"/>
</dbReference>
<proteinExistence type="inferred from homology"/>
<dbReference type="EMBL" id="QOKY01000179">
    <property type="protein sequence ID" value="RMZ54472.1"/>
    <property type="molecule type" value="Genomic_DNA"/>
</dbReference>
<comment type="function">
    <text evidence="17">DNA polymerase that functions in several pathways of DNA repair. Involved in base excision repair (BER) responsible for repair of lesions that give rise to abasic (AP) sites in DNA. Also contributes to DNA double-strand break repair by non-homologous end joining and homologous recombination. Has both template-dependent and template-independent (terminal transferase) DNA polymerase activities. Has also a 5'-deoxyribose-5-phosphate lyase (dRP lyase) activity.</text>
</comment>
<dbReference type="SUPFAM" id="SSF81585">
    <property type="entry name" value="PsbU/PolX domain-like"/>
    <property type="match status" value="1"/>
</dbReference>
<keyword evidence="13" id="KW-0456">Lyase</keyword>
<dbReference type="Gene3D" id="3.30.210.10">
    <property type="entry name" value="DNA polymerase, thumb domain"/>
    <property type="match status" value="1"/>
</dbReference>